<evidence type="ECO:0000313" key="2">
    <source>
        <dbReference type="EMBL" id="AWX93276.1"/>
    </source>
</evidence>
<accession>A0ABM6WRN5</accession>
<feature type="region of interest" description="Disordered" evidence="1">
    <location>
        <begin position="21"/>
        <end position="97"/>
    </location>
</feature>
<evidence type="ECO:0000313" key="3">
    <source>
        <dbReference type="Proteomes" id="UP000249922"/>
    </source>
</evidence>
<proteinExistence type="predicted"/>
<sequence length="97" mass="10272">MARGTIMASPISAARCRAKADFAGSRQAREAERHLPVAAAQPPGQRREVDIGRARAASKSPRGLRPRRPPFDQPARGTERCSSAGMPPLASAALRSA</sequence>
<evidence type="ECO:0000256" key="1">
    <source>
        <dbReference type="SAM" id="MobiDB-lite"/>
    </source>
</evidence>
<protein>
    <submittedName>
        <fullName evidence="2">Uncharacterized protein</fullName>
    </submittedName>
</protein>
<organism evidence="2 3">
    <name type="scientific">Paracoccus mutanolyticus</name>
    <dbReference type="NCBI Taxonomy" id="1499308"/>
    <lineage>
        <taxon>Bacteria</taxon>
        <taxon>Pseudomonadati</taxon>
        <taxon>Pseudomonadota</taxon>
        <taxon>Alphaproteobacteria</taxon>
        <taxon>Rhodobacterales</taxon>
        <taxon>Paracoccaceae</taxon>
        <taxon>Paracoccus</taxon>
    </lineage>
</organism>
<dbReference type="EMBL" id="CP030239">
    <property type="protein sequence ID" value="AWX93276.1"/>
    <property type="molecule type" value="Genomic_DNA"/>
</dbReference>
<reference evidence="2 3" key="1">
    <citation type="submission" date="2018-06" db="EMBL/GenBank/DDBJ databases">
        <title>Complete genome sequence of Paracoccus mutanolyticus strain RSP-02 isolated from cellulosic waste.</title>
        <authorList>
            <person name="Amrutha R.N."/>
            <person name="Shrivastav A."/>
            <person name="Buddana S.K."/>
            <person name="Deshpande U."/>
            <person name="Prakasham R.S."/>
        </authorList>
    </citation>
    <scope>NUCLEOTIDE SEQUENCE [LARGE SCALE GENOMIC DNA]</scope>
    <source>
        <strain evidence="2 3">RSP-02</strain>
    </source>
</reference>
<name>A0ABM6WRN5_9RHOB</name>
<keyword evidence="3" id="KW-1185">Reference proteome</keyword>
<dbReference type="Proteomes" id="UP000249922">
    <property type="component" value="Chromosome"/>
</dbReference>
<gene>
    <name evidence="2" type="ORF">DPM13_09630</name>
</gene>